<dbReference type="NCBIfam" id="TIGR00087">
    <property type="entry name" value="surE"/>
    <property type="match status" value="1"/>
</dbReference>
<dbReference type="PANTHER" id="PTHR30457:SF12">
    <property type="entry name" value="5'_3'-NUCLEOTIDASE SURE"/>
    <property type="match status" value="1"/>
</dbReference>
<comment type="caution">
    <text evidence="5">The sequence shown here is derived from an EMBL/GenBank/DDBJ whole genome shotgun (WGS) entry which is preliminary data.</text>
</comment>
<accession>A0ABS6WQ98</accession>
<evidence type="ECO:0000313" key="6">
    <source>
        <dbReference type="Proteomes" id="UP001430804"/>
    </source>
</evidence>
<comment type="catalytic activity">
    <reaction evidence="3">
        <text>a ribonucleoside 5'-phosphate + H2O = a ribonucleoside + phosphate</text>
        <dbReference type="Rhea" id="RHEA:12484"/>
        <dbReference type="ChEBI" id="CHEBI:15377"/>
        <dbReference type="ChEBI" id="CHEBI:18254"/>
        <dbReference type="ChEBI" id="CHEBI:43474"/>
        <dbReference type="ChEBI" id="CHEBI:58043"/>
        <dbReference type="EC" id="3.1.3.5"/>
    </reaction>
</comment>
<comment type="similarity">
    <text evidence="3">Belongs to the SurE nucleotidase family.</text>
</comment>
<dbReference type="Proteomes" id="UP001430804">
    <property type="component" value="Unassembled WGS sequence"/>
</dbReference>
<feature type="binding site" evidence="3">
    <location>
        <position position="9"/>
    </location>
    <ligand>
        <name>a divalent metal cation</name>
        <dbReference type="ChEBI" id="CHEBI:60240"/>
    </ligand>
</feature>
<keyword evidence="3" id="KW-0479">Metal-binding</keyword>
<evidence type="ECO:0000259" key="4">
    <source>
        <dbReference type="Pfam" id="PF01975"/>
    </source>
</evidence>
<dbReference type="EMBL" id="JAHWQX010000003">
    <property type="protein sequence ID" value="MBW3098126.1"/>
    <property type="molecule type" value="Genomic_DNA"/>
</dbReference>
<evidence type="ECO:0000313" key="5">
    <source>
        <dbReference type="EMBL" id="MBW3098126.1"/>
    </source>
</evidence>
<proteinExistence type="inferred from homology"/>
<dbReference type="EC" id="3.1.3.5" evidence="3"/>
<evidence type="ECO:0000256" key="2">
    <source>
        <dbReference type="ARBA" id="ARBA00022741"/>
    </source>
</evidence>
<feature type="binding site" evidence="3">
    <location>
        <position position="8"/>
    </location>
    <ligand>
        <name>a divalent metal cation</name>
        <dbReference type="ChEBI" id="CHEBI:60240"/>
    </ligand>
</feature>
<keyword evidence="3 5" id="KW-0378">Hydrolase</keyword>
<gene>
    <name evidence="3 5" type="primary">surE</name>
    <name evidence="5" type="ORF">KY465_12625</name>
</gene>
<keyword evidence="6" id="KW-1185">Reference proteome</keyword>
<organism evidence="5 6">
    <name type="scientific">Pseudohoeflea coraliihabitans</name>
    <dbReference type="NCBI Taxonomy" id="2860393"/>
    <lineage>
        <taxon>Bacteria</taxon>
        <taxon>Pseudomonadati</taxon>
        <taxon>Pseudomonadota</taxon>
        <taxon>Alphaproteobacteria</taxon>
        <taxon>Hyphomicrobiales</taxon>
        <taxon>Rhizobiaceae</taxon>
        <taxon>Pseudohoeflea</taxon>
    </lineage>
</organism>
<dbReference type="RefSeq" id="WP_219202057.1">
    <property type="nucleotide sequence ID" value="NZ_JAHWQX010000003.1"/>
</dbReference>
<keyword evidence="2 3" id="KW-0547">Nucleotide-binding</keyword>
<dbReference type="Pfam" id="PF01975">
    <property type="entry name" value="SurE"/>
    <property type="match status" value="1"/>
</dbReference>
<dbReference type="InterPro" id="IPR002828">
    <property type="entry name" value="SurE-like_Pase/nucleotidase"/>
</dbReference>
<dbReference type="GO" id="GO:0008254">
    <property type="term" value="F:3'-nucleotidase activity"/>
    <property type="evidence" value="ECO:0007669"/>
    <property type="project" value="UniProtKB-EC"/>
</dbReference>
<dbReference type="HAMAP" id="MF_00060">
    <property type="entry name" value="SurE"/>
    <property type="match status" value="1"/>
</dbReference>
<protein>
    <recommendedName>
        <fullName evidence="3">5'-nucleotidase SurE</fullName>
        <ecNumber evidence="3">3.1.3.5</ecNumber>
    </recommendedName>
    <alternativeName>
        <fullName evidence="3">Nucleoside 5'-monophosphate phosphohydrolase</fullName>
    </alternativeName>
</protein>
<evidence type="ECO:0000256" key="3">
    <source>
        <dbReference type="HAMAP-Rule" id="MF_00060"/>
    </source>
</evidence>
<comment type="subcellular location">
    <subcellularLocation>
        <location evidence="3">Cytoplasm</location>
    </subcellularLocation>
</comment>
<evidence type="ECO:0000256" key="1">
    <source>
        <dbReference type="ARBA" id="ARBA00022490"/>
    </source>
</evidence>
<dbReference type="NCBIfam" id="NF001490">
    <property type="entry name" value="PRK00346.1-4"/>
    <property type="match status" value="1"/>
</dbReference>
<feature type="binding site" evidence="3">
    <location>
        <position position="40"/>
    </location>
    <ligand>
        <name>a divalent metal cation</name>
        <dbReference type="ChEBI" id="CHEBI:60240"/>
    </ligand>
</feature>
<sequence length="254" mass="27813">MRILLTNDDGIHAPGLAVLEKIARKLSDDVWIVAPETDQSGLAHSLTLSEPLRLRKVADQHYALRGTPTDCVIMAVRNLMDSPPDIVLSGVNTGLNAGDDVTYSGTVAGAMEGTLLGIRSFALSQHYNWESEGRVVPWEVAEEHGPDLLEKLIDADIPKGRLININFPNCAPDKVKGIKVTQQGQLTHALQIVEREDGRGLPYYWLKFGRRGIPDAGETDLSALYNDCISVTPLKLDLTDHDLKDTLAKAIDED</sequence>
<reference evidence="5" key="1">
    <citation type="submission" date="2021-07" db="EMBL/GenBank/DDBJ databases">
        <title>Pseudohoeflea marina sp. nov. a polyhydroxyalcanoate-producing bacterium.</title>
        <authorList>
            <person name="Zheng W."/>
            <person name="Yu S."/>
            <person name="Huang Y."/>
        </authorList>
    </citation>
    <scope>NUCLEOTIDE SEQUENCE</scope>
    <source>
        <strain evidence="5">DP4N28-3</strain>
    </source>
</reference>
<dbReference type="InterPro" id="IPR030048">
    <property type="entry name" value="SurE"/>
</dbReference>
<keyword evidence="1 3" id="KW-0963">Cytoplasm</keyword>
<comment type="cofactor">
    <cofactor evidence="3">
        <name>a divalent metal cation</name>
        <dbReference type="ChEBI" id="CHEBI:60240"/>
    </cofactor>
    <text evidence="3">Binds 1 divalent metal cation per subunit.</text>
</comment>
<dbReference type="PANTHER" id="PTHR30457">
    <property type="entry name" value="5'-NUCLEOTIDASE SURE"/>
    <property type="match status" value="1"/>
</dbReference>
<feature type="binding site" evidence="3">
    <location>
        <position position="92"/>
    </location>
    <ligand>
        <name>a divalent metal cation</name>
        <dbReference type="ChEBI" id="CHEBI:60240"/>
    </ligand>
</feature>
<feature type="domain" description="Survival protein SurE-like phosphatase/nucleotidase" evidence="4">
    <location>
        <begin position="3"/>
        <end position="185"/>
    </location>
</feature>
<name>A0ABS6WQ98_9HYPH</name>
<comment type="function">
    <text evidence="3">Nucleotidase that shows phosphatase activity on nucleoside 5'-monophosphates.</text>
</comment>